<evidence type="ECO:0000256" key="13">
    <source>
        <dbReference type="SAM" id="MobiDB-lite"/>
    </source>
</evidence>
<dbReference type="Gene3D" id="3.40.50.720">
    <property type="entry name" value="NAD(P)-binding Rossmann-like Domain"/>
    <property type="match status" value="1"/>
</dbReference>
<evidence type="ECO:0000256" key="3">
    <source>
        <dbReference type="ARBA" id="ARBA00005673"/>
    </source>
</evidence>
<feature type="compositionally biased region" description="Low complexity" evidence="13">
    <location>
        <begin position="87"/>
        <end position="104"/>
    </location>
</feature>
<evidence type="ECO:0000313" key="14">
    <source>
        <dbReference type="EMBL" id="CAD7226987.1"/>
    </source>
</evidence>
<dbReference type="Pfam" id="PF15410">
    <property type="entry name" value="PH_9"/>
    <property type="match status" value="1"/>
</dbReference>
<dbReference type="PROSITE" id="PS00865">
    <property type="entry name" value="UBIQUITIN_ACTIVAT_2"/>
    <property type="match status" value="1"/>
</dbReference>
<organism evidence="14">
    <name type="scientific">Cyprideis torosa</name>
    <dbReference type="NCBI Taxonomy" id="163714"/>
    <lineage>
        <taxon>Eukaryota</taxon>
        <taxon>Metazoa</taxon>
        <taxon>Ecdysozoa</taxon>
        <taxon>Arthropoda</taxon>
        <taxon>Crustacea</taxon>
        <taxon>Oligostraca</taxon>
        <taxon>Ostracoda</taxon>
        <taxon>Podocopa</taxon>
        <taxon>Podocopida</taxon>
        <taxon>Cytherocopina</taxon>
        <taxon>Cytheroidea</taxon>
        <taxon>Cytherideidae</taxon>
        <taxon>Cyprideis</taxon>
    </lineage>
</organism>
<dbReference type="UniPathway" id="UPA00886"/>
<dbReference type="InterPro" id="IPR028077">
    <property type="entry name" value="UAE_UbL_dom"/>
</dbReference>
<evidence type="ECO:0000256" key="2">
    <source>
        <dbReference type="ARBA" id="ARBA00004718"/>
    </source>
</evidence>
<dbReference type="Pfam" id="PF00899">
    <property type="entry name" value="ThiF"/>
    <property type="match status" value="2"/>
</dbReference>
<proteinExistence type="inferred from homology"/>
<dbReference type="SMART" id="SM00233">
    <property type="entry name" value="PH"/>
    <property type="match status" value="1"/>
</dbReference>
<protein>
    <submittedName>
        <fullName evidence="14">Uncharacterized protein</fullName>
    </submittedName>
</protein>
<keyword evidence="5" id="KW-0479">Metal-binding</keyword>
<evidence type="ECO:0000256" key="8">
    <source>
        <dbReference type="ARBA" id="ARBA00022833"/>
    </source>
</evidence>
<dbReference type="Pfam" id="PF14732">
    <property type="entry name" value="UAE_UbL"/>
    <property type="match status" value="1"/>
</dbReference>
<dbReference type="SMART" id="SM00222">
    <property type="entry name" value="Sec7"/>
    <property type="match status" value="1"/>
</dbReference>
<keyword evidence="4" id="KW-1003">Cell membrane</keyword>
<feature type="compositionally biased region" description="Low complexity" evidence="13">
    <location>
        <begin position="61"/>
        <end position="80"/>
    </location>
</feature>
<dbReference type="GO" id="GO:0031510">
    <property type="term" value="C:SUMO activating enzyme complex"/>
    <property type="evidence" value="ECO:0007669"/>
    <property type="project" value="TreeGrafter"/>
</dbReference>
<evidence type="ECO:0000256" key="12">
    <source>
        <dbReference type="SAM" id="Coils"/>
    </source>
</evidence>
<dbReference type="Gene3D" id="2.30.29.30">
    <property type="entry name" value="Pleckstrin-homology domain (PH domain)/Phosphotyrosine-binding domain (PTB)"/>
    <property type="match status" value="1"/>
</dbReference>
<keyword evidence="7" id="KW-0833">Ubl conjugation pathway</keyword>
<dbReference type="InterPro" id="IPR019572">
    <property type="entry name" value="UBA_E1_SCCH"/>
</dbReference>
<feature type="region of interest" description="Disordered" evidence="13">
    <location>
        <begin position="1456"/>
        <end position="1512"/>
    </location>
</feature>
<dbReference type="GO" id="GO:0016925">
    <property type="term" value="P:protein sumoylation"/>
    <property type="evidence" value="ECO:0007669"/>
    <property type="project" value="UniProtKB-UniPathway"/>
</dbReference>
<feature type="region of interest" description="Disordered" evidence="13">
    <location>
        <begin position="709"/>
        <end position="777"/>
    </location>
</feature>
<evidence type="ECO:0000256" key="10">
    <source>
        <dbReference type="ARBA" id="ARBA00023136"/>
    </source>
</evidence>
<feature type="compositionally biased region" description="Basic and acidic residues" evidence="13">
    <location>
        <begin position="1475"/>
        <end position="1486"/>
    </location>
</feature>
<dbReference type="InterPro" id="IPR035999">
    <property type="entry name" value="Sec7_dom_sf"/>
</dbReference>
<dbReference type="Gene3D" id="3.50.50.80">
    <property type="entry name" value="Ubiquitin-activating enzyme E1, inactive adenylation domain, subdomain 1"/>
    <property type="match status" value="1"/>
</dbReference>
<evidence type="ECO:0000256" key="1">
    <source>
        <dbReference type="ARBA" id="ARBA00004236"/>
    </source>
</evidence>
<sequence>MGGKFSITAKYRILTLAVPKGSSSSSPSSMNGGSSSNGEERALLKNSQNNLGPASQSHNGEPSSLSPDQSLSSESPVDSHGCGGGPHSLLSSSSTSSVGGPSLPQENGAAHPLEANGFPSKRQEPQGCEADPVTGDEQKPLQNSSSESPDVASDPSSTSVEDRACDPWIAVSVTAADLEGAPRPPSVPGPPDQPVQIDSGTWSKKNRPAVTGAGDSPPVTPTPTSTVYDGKTPEFVSIEGHEQRHPLGSGDRTSSKKTTSSSSSSNRRTKRSPPSENSAHSPPSSSVSPPRIRELQERAYKLWHLHDGLTNSTVFYQLCQNNDQARMLGACYMGYFDLSGVRIDLALRQLLEHLPLIGESQERERILMDFSARYFECNPSFYSTPDAVHTLICALMMLNTDLHSGINRDGRITASSFVSRLKRLNDGRNFNREHLVELFKAIRSEPLQQDMRDLVVAPDVRVSAGGVASGPQNGSLPRVVPDTNVPFLSVPEAEEGREFKRGYLIRKSTRLPEGKQTPWGKRNWRMFFAVFQDLVLFLYPDEKHFQKHYQPSIITRIHHSYASHALDYTKRSFVFRLHTPDQAESLFQATNQRELESWIDTINWVNARYVCRPLAAPCASELRFQRPLFPSTTTKANLSEQFRMLHSHLSDLEESLTEHLDEREARKKVRKNEQIMMQEKENFLRTEIVRFSLYSSVLYQHTPREDCQSTLTSSYHHQRLPPGLSPISGPGGILSPSHSYTSAPSPRIPPAHPHQNNLDSRRSNYVTPNNSMALPPSGTVEDGRLEAMGADLSFNVQDCRVLVVGAGGIGCEVLKNLVMSGFKNITIWVKDDWPKGRLPNWLCMCLLTPLISVALTPPRRTVVAETEQVDVLHFLQYERFMEGVKKSQFITTLRPNFGPEKQIMKSFHDVDLDTIELSNLNRQFLFQRRHVGMSKAEVARETALTFNPDVEIIAKQDNIMKPEYNTAFFNQFVIVMSALDNRAARAHVNRLCLAAKVPLIESGTAGYLGQVQIIQKSRFECYECQEKAPQKTFPGCTIRNTPTEPIHCIIWAKHLFNQLFGAADADQDVSPDLTDPSLAGDEAVQTLLKEQNSQADGNVSRVSTQAWAQSQGFNGEILFRKFFCTDVRYLLTMSNLWKDRRPPQPLEDMESLSTTVPKEGSSTSAEDTSGGIRDQRQWSPKECAEVFVESVQKLKDRYRALPEGDFLVWDKDDDAAMDFVCACANLRAYIFGIAMKSRFDVKSMAGNIIPAIATTNAIIAGLVVTEALKILRGRIEDCRALRLAVTGPSSTKVIYPSQLCPPNPKCFVCTPGQPEIVLQGNLTTATVRAFDKALKQLLNMSAPDAQTSTGNIFLSSEEGETEDNMDKPLSSFGLQDGSQVTCDDFLQEYNVRVTLAHVESLEDGSDFRLVGNLSDLAKQVAEANKTKVKEAEAVAEAEEKRKKENGEVITLDEEVLELEQTGTSSAPSSTTSSKRKLENNGIQEHEENSEEPSPRLSKKPRLSEPEPEVVTL</sequence>
<dbReference type="SUPFAM" id="SSF69572">
    <property type="entry name" value="Activating enzymes of the ubiquitin-like proteins"/>
    <property type="match status" value="2"/>
</dbReference>
<evidence type="ECO:0000256" key="11">
    <source>
        <dbReference type="PROSITE-ProRule" id="PRU10132"/>
    </source>
</evidence>
<feature type="compositionally biased region" description="Low complexity" evidence="13">
    <location>
        <begin position="256"/>
        <end position="290"/>
    </location>
</feature>
<dbReference type="GO" id="GO:0019948">
    <property type="term" value="F:SUMO activating enzyme activity"/>
    <property type="evidence" value="ECO:0007669"/>
    <property type="project" value="TreeGrafter"/>
</dbReference>
<keyword evidence="6" id="KW-0547">Nucleotide-binding</keyword>
<feature type="coiled-coil region" evidence="12">
    <location>
        <begin position="1420"/>
        <end position="1454"/>
    </location>
</feature>
<evidence type="ECO:0000256" key="9">
    <source>
        <dbReference type="ARBA" id="ARBA00022840"/>
    </source>
</evidence>
<feature type="active site" description="Glycyl thioester intermediate" evidence="11">
    <location>
        <position position="1036"/>
    </location>
</feature>
<feature type="compositionally biased region" description="Polar residues" evidence="13">
    <location>
        <begin position="1151"/>
        <end position="1167"/>
    </location>
</feature>
<dbReference type="InterPro" id="IPR035985">
    <property type="entry name" value="Ubiquitin-activating_enz"/>
</dbReference>
<evidence type="ECO:0000256" key="4">
    <source>
        <dbReference type="ARBA" id="ARBA00022475"/>
    </source>
</evidence>
<dbReference type="GO" id="GO:0005085">
    <property type="term" value="F:guanyl-nucleotide exchange factor activity"/>
    <property type="evidence" value="ECO:0007669"/>
    <property type="project" value="InterPro"/>
</dbReference>
<dbReference type="InterPro" id="IPR041681">
    <property type="entry name" value="PH_9"/>
</dbReference>
<dbReference type="EMBL" id="OB660996">
    <property type="protein sequence ID" value="CAD7226987.1"/>
    <property type="molecule type" value="Genomic_DNA"/>
</dbReference>
<dbReference type="PROSITE" id="PS50190">
    <property type="entry name" value="SEC7"/>
    <property type="match status" value="1"/>
</dbReference>
<dbReference type="InterPro" id="IPR001605">
    <property type="entry name" value="PH_dom-spectrin-type"/>
</dbReference>
<dbReference type="PRINTS" id="PR00683">
    <property type="entry name" value="SPECTRINPH"/>
</dbReference>
<evidence type="ECO:0000256" key="7">
    <source>
        <dbReference type="ARBA" id="ARBA00022786"/>
    </source>
</evidence>
<dbReference type="GO" id="GO:0005737">
    <property type="term" value="C:cytoplasm"/>
    <property type="evidence" value="ECO:0007669"/>
    <property type="project" value="TreeGrafter"/>
</dbReference>
<feature type="compositionally biased region" description="Low complexity" evidence="13">
    <location>
        <begin position="21"/>
        <end position="37"/>
    </location>
</feature>
<dbReference type="SUPFAM" id="SSF48425">
    <property type="entry name" value="Sec7 domain"/>
    <property type="match status" value="1"/>
</dbReference>
<keyword evidence="12" id="KW-0175">Coiled coil</keyword>
<dbReference type="GO" id="GO:0005886">
    <property type="term" value="C:plasma membrane"/>
    <property type="evidence" value="ECO:0007669"/>
    <property type="project" value="UniProtKB-SubCell"/>
</dbReference>
<dbReference type="PROSITE" id="PS50003">
    <property type="entry name" value="PH_DOMAIN"/>
    <property type="match status" value="1"/>
</dbReference>
<dbReference type="InterPro" id="IPR011993">
    <property type="entry name" value="PH-like_dom_sf"/>
</dbReference>
<feature type="compositionally biased region" description="Polar residues" evidence="13">
    <location>
        <begin position="140"/>
        <end position="159"/>
    </location>
</feature>
<dbReference type="Gene3D" id="1.10.10.520">
    <property type="entry name" value="Ubiquitin activating enzymes (Uba3). Chain: B, domain 2"/>
    <property type="match status" value="1"/>
</dbReference>
<evidence type="ECO:0000256" key="6">
    <source>
        <dbReference type="ARBA" id="ARBA00022741"/>
    </source>
</evidence>
<dbReference type="InterPro" id="IPR000904">
    <property type="entry name" value="Sec7_dom"/>
</dbReference>
<dbReference type="GO" id="GO:0046872">
    <property type="term" value="F:metal ion binding"/>
    <property type="evidence" value="ECO:0007669"/>
    <property type="project" value="UniProtKB-KW"/>
</dbReference>
<dbReference type="InterPro" id="IPR001849">
    <property type="entry name" value="PH_domain"/>
</dbReference>
<dbReference type="FunFam" id="3.50.50.80:FF:000002">
    <property type="entry name" value="SUMO-activating enzyme subunit 2"/>
    <property type="match status" value="1"/>
</dbReference>
<comment type="pathway">
    <text evidence="2">Protein modification; protein sumoylation.</text>
</comment>
<dbReference type="InterPro" id="IPR045886">
    <property type="entry name" value="ThiF/MoeB/HesA"/>
</dbReference>
<dbReference type="InterPro" id="IPR000594">
    <property type="entry name" value="ThiF_NAD_FAD-bd"/>
</dbReference>
<evidence type="ECO:0000256" key="5">
    <source>
        <dbReference type="ARBA" id="ARBA00022723"/>
    </source>
</evidence>
<dbReference type="InterPro" id="IPR023318">
    <property type="entry name" value="Ub_act_enz_dom_a_sf"/>
</dbReference>
<dbReference type="Pfam" id="PF10585">
    <property type="entry name" value="UBA_E1_SCCH"/>
    <property type="match status" value="1"/>
</dbReference>
<dbReference type="SUPFAM" id="SSF50729">
    <property type="entry name" value="PH domain-like"/>
    <property type="match status" value="1"/>
</dbReference>
<dbReference type="Gene3D" id="3.10.290.20">
    <property type="entry name" value="Ubiquitin-like 2 activating enzyme e1b. Chain: B, domain 3"/>
    <property type="match status" value="1"/>
</dbReference>
<dbReference type="GO" id="GO:0005524">
    <property type="term" value="F:ATP binding"/>
    <property type="evidence" value="ECO:0007669"/>
    <property type="project" value="UniProtKB-KW"/>
</dbReference>
<dbReference type="GO" id="GO:0005543">
    <property type="term" value="F:phospholipid binding"/>
    <property type="evidence" value="ECO:0007669"/>
    <property type="project" value="InterPro"/>
</dbReference>
<feature type="compositionally biased region" description="Low complexity" evidence="13">
    <location>
        <begin position="1461"/>
        <end position="1472"/>
    </location>
</feature>
<keyword evidence="8" id="KW-0862">Zinc</keyword>
<keyword evidence="10" id="KW-0472">Membrane</keyword>
<dbReference type="Gene3D" id="1.10.1000.11">
    <property type="entry name" value="Arf Nucleotide-binding Site Opener,domain 2"/>
    <property type="match status" value="1"/>
</dbReference>
<dbReference type="CDD" id="cd00171">
    <property type="entry name" value="Sec7"/>
    <property type="match status" value="1"/>
</dbReference>
<accession>A0A7R8WCV8</accession>
<comment type="similarity">
    <text evidence="3">Belongs to the ubiquitin-activating E1 family.</text>
</comment>
<feature type="compositionally biased region" description="Polar residues" evidence="13">
    <location>
        <begin position="754"/>
        <end position="772"/>
    </location>
</feature>
<dbReference type="InterPro" id="IPR023394">
    <property type="entry name" value="Sec7_C_sf"/>
</dbReference>
<dbReference type="Pfam" id="PF01369">
    <property type="entry name" value="Sec7"/>
    <property type="match status" value="1"/>
</dbReference>
<dbReference type="OrthoDB" id="10255449at2759"/>
<feature type="region of interest" description="Disordered" evidence="13">
    <location>
        <begin position="1142"/>
        <end position="1175"/>
    </location>
</feature>
<dbReference type="PANTHER" id="PTHR10953">
    <property type="entry name" value="UBIQUITIN-ACTIVATING ENZYME E1"/>
    <property type="match status" value="1"/>
</dbReference>
<comment type="subcellular location">
    <subcellularLocation>
        <location evidence="1">Cell membrane</location>
    </subcellularLocation>
</comment>
<feature type="compositionally biased region" description="Pro residues" evidence="13">
    <location>
        <begin position="182"/>
        <end position="193"/>
    </location>
</feature>
<dbReference type="GO" id="GO:0032012">
    <property type="term" value="P:regulation of ARF protein signal transduction"/>
    <property type="evidence" value="ECO:0007669"/>
    <property type="project" value="InterPro"/>
</dbReference>
<dbReference type="InterPro" id="IPR033127">
    <property type="entry name" value="UBQ-activ_enz_E1_Cys_AS"/>
</dbReference>
<dbReference type="InterPro" id="IPR042449">
    <property type="entry name" value="Ub-E1_IAD_1"/>
</dbReference>
<feature type="compositionally biased region" description="Polar residues" evidence="13">
    <location>
        <begin position="45"/>
        <end position="60"/>
    </location>
</feature>
<feature type="region of interest" description="Disordered" evidence="13">
    <location>
        <begin position="17"/>
        <end position="290"/>
    </location>
</feature>
<dbReference type="PANTHER" id="PTHR10953:SF5">
    <property type="entry name" value="SUMO-ACTIVATING ENZYME SUBUNIT 2"/>
    <property type="match status" value="1"/>
</dbReference>
<gene>
    <name evidence="14" type="ORF">CTOB1V02_LOCUS4898</name>
</gene>
<keyword evidence="9" id="KW-0067">ATP-binding</keyword>
<reference evidence="14" key="1">
    <citation type="submission" date="2020-11" db="EMBL/GenBank/DDBJ databases">
        <authorList>
            <person name="Tran Van P."/>
        </authorList>
    </citation>
    <scope>NUCLEOTIDE SEQUENCE</scope>
</reference>
<feature type="compositionally biased region" description="Low complexity" evidence="13">
    <location>
        <begin position="720"/>
        <end position="737"/>
    </location>
</feature>
<name>A0A7R8WCV8_9CRUS</name>